<evidence type="ECO:0000256" key="1">
    <source>
        <dbReference type="SAM" id="MobiDB-lite"/>
    </source>
</evidence>
<gene>
    <name evidence="5" type="ORF">WH96_20645</name>
</gene>
<dbReference type="InterPro" id="IPR019960">
    <property type="entry name" value="T1SS_VCA0849"/>
</dbReference>
<comment type="caution">
    <text evidence="5">The sequence shown here is derived from an EMBL/GenBank/DDBJ whole genome shotgun (WGS) entry which is preliminary data.</text>
</comment>
<dbReference type="GO" id="GO:0005509">
    <property type="term" value="F:calcium ion binding"/>
    <property type="evidence" value="ECO:0007669"/>
    <property type="project" value="InterPro"/>
</dbReference>
<protein>
    <recommendedName>
        <fullName evidence="7">Cadherin domain-containing protein</fullName>
    </recommendedName>
</protein>
<dbReference type="InterPro" id="IPR040853">
    <property type="entry name" value="RapA2_cadherin-like"/>
</dbReference>
<dbReference type="SUPFAM" id="SSF51120">
    <property type="entry name" value="beta-Roll"/>
    <property type="match status" value="1"/>
</dbReference>
<feature type="domain" description="DUF5801" evidence="4">
    <location>
        <begin position="194"/>
        <end position="313"/>
    </location>
</feature>
<feature type="domain" description="DUF5801" evidence="4">
    <location>
        <begin position="1058"/>
        <end position="1169"/>
    </location>
</feature>
<dbReference type="NCBIfam" id="TIGR01965">
    <property type="entry name" value="VCBS_repeat"/>
    <property type="match status" value="1"/>
</dbReference>
<dbReference type="Pfam" id="PF04151">
    <property type="entry name" value="PPC"/>
    <property type="match status" value="1"/>
</dbReference>
<evidence type="ECO:0008006" key="7">
    <source>
        <dbReference type="Google" id="ProtNLM"/>
    </source>
</evidence>
<sequence length="2737" mass="287033">MIFGYEVTDGDGDKASGNLTVEVKDDVPTVVENVSNSTDESNLPGDWSIAKGSITADFGADGGEFTAIKLEGFTDASGNPINLADLSSGGHPITTYETVSTDGKSLVLVGYADGKAVFDVYLNKETGDYAYRQYGGGLDHKGGKGIGESLKLIFGYEVTDGDGDTDSGNLTLEVKDSVPTFTDDNTQPVTHDIDEADVLNSPSVTGDLNIDFKADGADADVSFDTAAYEALGLSNGLGDTPLTYSVADNVLTAHAGSEEIFTLSIDPLSGTYNFTLKGQISHPAGQGTNLLNLKLPYTAADGDGDSVSAHVNVAILDHEPAEGTFSFSFATTDIVPAIPGGVEGKFAGGFEDWQANQNQGNTDASPMRIVFDFKPHDNEVVDSLEVTSLPVGVTLYVGGFEPANIVFSNVSGSEVGTLPISIPGADMGQVYLKGAEHSDADIPVTITANISDPDGGLTAELTSSATAIIDAVADKPILSTTAGAGDAIAFVEGFDNIESWNVFNAGVFGREKGNVSLTPNGAFFGPDGTSNPAVAEFLGVTIADFNTAVADNNQGNAGIFFGHSDGTVIQKNVFVTEGQKLTFDFSFFNAESNPDAFNDSAFLVINGEVIPVAQAAAGNVDGGVFEYTFTSTGEVSIGIAIMNEGGAGISPTIILESLTITQAAEHLVQAGEEELIKIPVGVTFPDYVDDSETHLLTLGGVPNDWILNLDESFGHLLPQGSTISDFVTIVSSNVGADGFTTYVLNVGELVDQLDGTLNANIVFDPQDWTSQRLDNGEANKDGPAEVTVTASSIENATDQELTDLNDNSSTSVTVTVDISEESPTVQNADISIDETAGIQTSAESSADNPAYSVQVNDAQNAITGALSDFGFSADAAISAGYYRENARIDMKSDGANDTNPADVSGQESIQFITYRGEDSGLKTIEGDKIYLFSSTSNPAVVLGITDPVFQLNGNGFIDYDDNGHKILIGGTVALSATLDSDLENGTGSSIDMYVEQYTAIDHPVGSSDQFKTNLILEYFVTDDEGDKSNIADIRVRLIDSAPEFNGGEKTSVDEADNTPVVTGDIGIDFGADGSGATVSFDIAAYEALGLTSGGNTPLEFTASGNSLIARVGAKDIFTLTIDPTTGKYTFTLKGPLDHTGVQGEALLDLKLPYLAVDRDGDTVSADVEITVKDKKLVAVDDTDSITENSGLAATGNVITGIDSNPGDTNDTDGQSDNLGSAGLQSIAWNNATGTTVRGQYGTLTFKVDGSYSYKLDDYNPTVNALNVDDKLQETFSYTVTDGDGDIDTADLVIDINGANDAPEIKVVRDELVNSYTDDVQQRAEVTALADGGWVVTWENFNHFLKPVAGISGQAYRADGTKLGDEFEVKRQVFGSEDEQLNPSITGLSGGGWVVTWTGSDLDFNSNVYGRVYNADGNIVGDEIIINTTTENSQESSSVTALSGGGWVVTWTGSDQDGSGSGIFGQVFDQNGNKVNDEFQVNSYTDNDQLSSSVAGLADGGWVVTWVSNDQDGSDEGIYGQVFNANGTNRGDEFLINTTTENAQSEPSVTGLSGNGWVVTWTSYDQDGSASGAYGQAFNTDGSKRGDEFQINSYTNNHQYGPVVSTLADGGWVVVWQSHWQDGSLGGIFGQAFNADGSRQGVEFQVNTYTDGYQSVPTVTGLNDGGWVVTWHTSMSNAPGTDIYSKTFNADGSVRDYGFVANTYTEGSDPVQVFTDLAVSDVDNDLLSSATVTVSDFVEGDVLGFAAGYSLPVGILMNYDSATGVLTLTGDVSPSVYEAVLENVVYSSTSNNPDNSGSAPTRTITVKVNDGSDSSTQTSVDVGVMGVNSAPVIELAFNPGSFGNSYTVVREVPGDLHNNPLNDDFATAIDLTDRSQWGPVTDANSGYVKDGALPSIALEGGISSTFRNGTVDYDMVAVTLVEGEKLIIDIDNGSGPASPNDVDSIVEVFDSAGNLLGSSDNAVNNTVGGLGSVSHLDPYLEFTAPANGNFFVRVKSQTNYPNGDNKINGITGSYKLWLSIDDSGVFKNDYTENGNAVLVFDDLVISDVDNSALSSATVTVSDFVEGDVLGFAAGYSLPPGINAIYDSATGVLTLTGGASLADYESVLENVRYSSISDNPDSLGTTPTRTITVKVNDGSDDSAVISAKVGVLGVNDAPEIEIVPGNQVNYTENSAAVKVFTDLSIVDGDSNTLSSATVTVSDFVEGDVLGFVAGYMLPAGITPVYNPATGVLTLTGGASLADYEAVLENVRYSSTSENPDDSGAATERNITVKVNDGSEDSVVTTTKIGITGVNDIPVAENDIILTNDTSGSITLPDSIVLRNDLDLDNVLNVSSVSNPVNGSVQHNQGAITFTFDAPDINVLGFGAGSALQTVQEHSYARDGFDYVTSGSTDGTPGPDEIIGTGLNDKFSQATVVQRNVWIRDASKPSDEVVHHVKVSGRIKDARDLDFDPNSERYNADFDTFRVTLKAGEIFKIKGFNNPSLKVELFRNVTGEVNNTPVDADFTVGEGYTAPSDGEYYIRISSRDEIPTESDRERPYEIELEINSTDIVSGPDNGNFNYTVSDGILTDDAHVSVQVQEGDTITGTAQNEILIGGANADKLFGNGGNDVLIGKEGDDILVGGTGSDTLTGGNNADTFIFTGPLNSSNQDTVTDYSFGEGDALDVSDLVTFDDATDSGDIGKYLQAKDFGGGVVQLQVNADGLGNDFETVAVLQGLGAGVDNLKVILDDQEYTVGISSV</sequence>
<evidence type="ECO:0000313" key="6">
    <source>
        <dbReference type="Proteomes" id="UP000035444"/>
    </source>
</evidence>
<feature type="domain" description="Peptidase C-terminal archaeal/bacterial" evidence="2">
    <location>
        <begin position="1911"/>
        <end position="1995"/>
    </location>
</feature>
<name>A0A0H2MQA7_9PROT</name>
<dbReference type="Proteomes" id="UP000035444">
    <property type="component" value="Unassembled WGS sequence"/>
</dbReference>
<reference evidence="5 6" key="1">
    <citation type="submission" date="2015-03" db="EMBL/GenBank/DDBJ databases">
        <title>Genome Sequence of Kiloniella spongiae MEBiC09566, isolated from a marine sponge.</title>
        <authorList>
            <person name="Shao Z."/>
            <person name="Wang L."/>
            <person name="Li X."/>
        </authorList>
    </citation>
    <scope>NUCLEOTIDE SEQUENCE [LARGE SCALE GENOMIC DNA]</scope>
    <source>
        <strain evidence="5 6">MEBiC09566</strain>
    </source>
</reference>
<accession>A0A0H2MQA7</accession>
<evidence type="ECO:0000259" key="3">
    <source>
        <dbReference type="Pfam" id="PF17803"/>
    </source>
</evidence>
<keyword evidence="6" id="KW-1185">Reference proteome</keyword>
<dbReference type="InterPro" id="IPR043824">
    <property type="entry name" value="DUF5801"/>
</dbReference>
<feature type="region of interest" description="Disordered" evidence="1">
    <location>
        <begin position="1196"/>
        <end position="1220"/>
    </location>
</feature>
<organism evidence="5 6">
    <name type="scientific">Kiloniella spongiae</name>
    <dbReference type="NCBI Taxonomy" id="1489064"/>
    <lineage>
        <taxon>Bacteria</taxon>
        <taxon>Pseudomonadati</taxon>
        <taxon>Pseudomonadota</taxon>
        <taxon>Alphaproteobacteria</taxon>
        <taxon>Rhodospirillales</taxon>
        <taxon>Kiloniellaceae</taxon>
        <taxon>Kiloniella</taxon>
    </lineage>
</organism>
<dbReference type="Pfam" id="PF00353">
    <property type="entry name" value="HemolysinCabind"/>
    <property type="match status" value="2"/>
</dbReference>
<dbReference type="PROSITE" id="PS00330">
    <property type="entry name" value="HEMOLYSIN_CALCIUM"/>
    <property type="match status" value="2"/>
</dbReference>
<dbReference type="NCBIfam" id="TIGR03661">
    <property type="entry name" value="T1SS_VCA0849"/>
    <property type="match status" value="1"/>
</dbReference>
<proteinExistence type="predicted"/>
<feature type="compositionally biased region" description="Polar residues" evidence="1">
    <location>
        <begin position="1201"/>
        <end position="1220"/>
    </location>
</feature>
<dbReference type="InterPro" id="IPR001343">
    <property type="entry name" value="Hemolysn_Ca-bd"/>
</dbReference>
<dbReference type="InterPro" id="IPR007280">
    <property type="entry name" value="Peptidase_C_arc/bac"/>
</dbReference>
<evidence type="ECO:0000259" key="4">
    <source>
        <dbReference type="Pfam" id="PF19116"/>
    </source>
</evidence>
<dbReference type="PRINTS" id="PR00313">
    <property type="entry name" value="CABNDNGRPT"/>
</dbReference>
<dbReference type="InterPro" id="IPR011049">
    <property type="entry name" value="Serralysin-like_metalloprot_C"/>
</dbReference>
<dbReference type="STRING" id="1489064.WH96_20645"/>
<feature type="domain" description="RapA2 cadherin-like" evidence="3">
    <location>
        <begin position="2283"/>
        <end position="2351"/>
    </location>
</feature>
<evidence type="ECO:0000259" key="2">
    <source>
        <dbReference type="Pfam" id="PF04151"/>
    </source>
</evidence>
<dbReference type="Pfam" id="PF19116">
    <property type="entry name" value="DUF5801"/>
    <property type="match status" value="2"/>
</dbReference>
<evidence type="ECO:0000313" key="5">
    <source>
        <dbReference type="EMBL" id="KLN58880.1"/>
    </source>
</evidence>
<dbReference type="InterPro" id="IPR018511">
    <property type="entry name" value="Hemolysin-typ_Ca-bd_CS"/>
</dbReference>
<dbReference type="InterPro" id="IPR010221">
    <property type="entry name" value="VCBS_dom"/>
</dbReference>
<dbReference type="PATRIC" id="fig|1489064.4.peg.2511"/>
<dbReference type="Pfam" id="PF17803">
    <property type="entry name" value="Cadherin_4"/>
    <property type="match status" value="1"/>
</dbReference>
<dbReference type="EMBL" id="LAQL01000030">
    <property type="protein sequence ID" value="KLN58880.1"/>
    <property type="molecule type" value="Genomic_DNA"/>
</dbReference>